<comment type="caution">
    <text evidence="1">The sequence shown here is derived from an EMBL/GenBank/DDBJ whole genome shotgun (WGS) entry which is preliminary data.</text>
</comment>
<sequence length="138" mass="14878">METPEELGVMRVNWRSGERQAQVAVRAAYAGSYPQAAFLALLNSYEPDETAAIGRPDARCDAGTWGSVPHTYVRFSTDRALPPVLQGRMITEADALSPHHPLDVVTLDAPARRAARSGRTGGSARELAVIQFPAPDAH</sequence>
<organism evidence="1 2">
    <name type="scientific">Streptomyces chrestomyceticus</name>
    <dbReference type="NCBI Taxonomy" id="68185"/>
    <lineage>
        <taxon>Bacteria</taxon>
        <taxon>Bacillati</taxon>
        <taxon>Actinomycetota</taxon>
        <taxon>Actinomycetes</taxon>
        <taxon>Kitasatosporales</taxon>
        <taxon>Streptomycetaceae</taxon>
        <taxon>Streptomyces</taxon>
    </lineage>
</organism>
<dbReference type="Proteomes" id="UP001348265">
    <property type="component" value="Unassembled WGS sequence"/>
</dbReference>
<evidence type="ECO:0000313" key="2">
    <source>
        <dbReference type="Proteomes" id="UP001348265"/>
    </source>
</evidence>
<accession>A0ABU7WZU5</accession>
<protein>
    <submittedName>
        <fullName evidence="1">Uncharacterized protein</fullName>
    </submittedName>
</protein>
<gene>
    <name evidence="1" type="ORF">RB636_28105</name>
</gene>
<name>A0ABU7WZU5_9ACTN</name>
<proteinExistence type="predicted"/>
<evidence type="ECO:0000313" key="1">
    <source>
        <dbReference type="EMBL" id="MEF3117041.1"/>
    </source>
</evidence>
<keyword evidence="2" id="KW-1185">Reference proteome</keyword>
<dbReference type="EMBL" id="JAVFKM010000016">
    <property type="protein sequence ID" value="MEF3117041.1"/>
    <property type="molecule type" value="Genomic_DNA"/>
</dbReference>
<reference evidence="1 2" key="1">
    <citation type="submission" date="2023-08" db="EMBL/GenBank/DDBJ databases">
        <authorList>
            <person name="Sharma P."/>
            <person name="Verma V."/>
            <person name="Mohan M.K."/>
            <person name="Dubey A.K."/>
        </authorList>
    </citation>
    <scope>NUCLEOTIDE SEQUENCE [LARGE SCALE GENOMIC DNA]</scope>
    <source>
        <strain evidence="1 2">ADP4</strain>
    </source>
</reference>
<dbReference type="RefSeq" id="WP_331788576.1">
    <property type="nucleotide sequence ID" value="NZ_JAVFKM010000016.1"/>
</dbReference>